<sequence>MADAAAKEEISNDGGDVKTAADDTTEPTNAQVRAAAESLLRELGVEDEAESTAESGASGALDAAGVPRFYVIVHNVAKKSNIGMLMRSAGAFGVKEILIVGQRNNMQYFGAQGALHRVSLRYLSSLEEAVSFVRERNCHIYGIEIKDEAKSVAEEPFAAGKNAAFFLGNEGMGLSPSQCRVCDSFVYIPHYGDATESLNVTMAGTVVFHRFAAWAKYPEHGRTGEKFHVKETVRKRGINTLEEAEKHVRRNWKKFKSSDEVQQS</sequence>
<evidence type="ECO:0000313" key="5">
    <source>
        <dbReference type="EMBL" id="GBG33914.1"/>
    </source>
</evidence>
<dbReference type="AlphaFoldDB" id="A0A2R5H0R9"/>
<dbReference type="PANTHER" id="PTHR43191:SF7">
    <property type="entry name" value="OBP33PEP LIKE PROTEIN"/>
    <property type="match status" value="1"/>
</dbReference>
<proteinExistence type="predicted"/>
<feature type="region of interest" description="Disordered" evidence="3">
    <location>
        <begin position="1"/>
        <end position="29"/>
    </location>
</feature>
<evidence type="ECO:0000256" key="2">
    <source>
        <dbReference type="ARBA" id="ARBA00022679"/>
    </source>
</evidence>
<evidence type="ECO:0000256" key="1">
    <source>
        <dbReference type="ARBA" id="ARBA00022603"/>
    </source>
</evidence>
<evidence type="ECO:0000259" key="4">
    <source>
        <dbReference type="Pfam" id="PF00588"/>
    </source>
</evidence>
<dbReference type="InterPro" id="IPR001537">
    <property type="entry name" value="SpoU_MeTrfase"/>
</dbReference>
<dbReference type="GO" id="GO:0003723">
    <property type="term" value="F:RNA binding"/>
    <property type="evidence" value="ECO:0007669"/>
    <property type="project" value="InterPro"/>
</dbReference>
<dbReference type="EMBL" id="BEYU01000173">
    <property type="protein sequence ID" value="GBG33914.1"/>
    <property type="molecule type" value="Genomic_DNA"/>
</dbReference>
<evidence type="ECO:0000313" key="6">
    <source>
        <dbReference type="Proteomes" id="UP000241890"/>
    </source>
</evidence>
<dbReference type="SUPFAM" id="SSF75217">
    <property type="entry name" value="alpha/beta knot"/>
    <property type="match status" value="1"/>
</dbReference>
<feature type="compositionally biased region" description="Basic and acidic residues" evidence="3">
    <location>
        <begin position="1"/>
        <end position="21"/>
    </location>
</feature>
<keyword evidence="2 5" id="KW-0808">Transferase</keyword>
<keyword evidence="1 5" id="KW-0489">Methyltransferase</keyword>
<dbReference type="OrthoDB" id="270651at2759"/>
<dbReference type="PANTHER" id="PTHR43191">
    <property type="entry name" value="RRNA METHYLTRANSFERASE 3"/>
    <property type="match status" value="1"/>
</dbReference>
<dbReference type="Proteomes" id="UP000241890">
    <property type="component" value="Unassembled WGS sequence"/>
</dbReference>
<feature type="domain" description="tRNA/rRNA methyltransferase SpoU type" evidence="4">
    <location>
        <begin position="69"/>
        <end position="208"/>
    </location>
</feature>
<dbReference type="GO" id="GO:0006396">
    <property type="term" value="P:RNA processing"/>
    <property type="evidence" value="ECO:0007669"/>
    <property type="project" value="InterPro"/>
</dbReference>
<gene>
    <name evidence="5" type="ORF">FCC1311_101372</name>
</gene>
<dbReference type="InParanoid" id="A0A2R5H0R9"/>
<keyword evidence="6" id="KW-1185">Reference proteome</keyword>
<name>A0A2R5H0R9_9STRA</name>
<dbReference type="Pfam" id="PF00588">
    <property type="entry name" value="SpoU_methylase"/>
    <property type="match status" value="1"/>
</dbReference>
<comment type="caution">
    <text evidence="5">The sequence shown here is derived from an EMBL/GenBank/DDBJ whole genome shotgun (WGS) entry which is preliminary data.</text>
</comment>
<protein>
    <submittedName>
        <fullName evidence="5">23S rRNA Guanosine-2'-O--methyltransferase</fullName>
    </submittedName>
</protein>
<accession>A0A2R5H0R9</accession>
<dbReference type="InterPro" id="IPR029026">
    <property type="entry name" value="tRNA_m1G_MTases_N"/>
</dbReference>
<dbReference type="Gene3D" id="3.40.1280.10">
    <property type="match status" value="1"/>
</dbReference>
<dbReference type="GO" id="GO:0008173">
    <property type="term" value="F:RNA methyltransferase activity"/>
    <property type="evidence" value="ECO:0007669"/>
    <property type="project" value="InterPro"/>
</dbReference>
<dbReference type="InterPro" id="IPR029028">
    <property type="entry name" value="Alpha/beta_knot_MTases"/>
</dbReference>
<dbReference type="GO" id="GO:0032259">
    <property type="term" value="P:methylation"/>
    <property type="evidence" value="ECO:0007669"/>
    <property type="project" value="UniProtKB-KW"/>
</dbReference>
<evidence type="ECO:0000256" key="3">
    <source>
        <dbReference type="SAM" id="MobiDB-lite"/>
    </source>
</evidence>
<organism evidence="5 6">
    <name type="scientific">Hondaea fermentalgiana</name>
    <dbReference type="NCBI Taxonomy" id="2315210"/>
    <lineage>
        <taxon>Eukaryota</taxon>
        <taxon>Sar</taxon>
        <taxon>Stramenopiles</taxon>
        <taxon>Bigyra</taxon>
        <taxon>Labyrinthulomycetes</taxon>
        <taxon>Thraustochytrida</taxon>
        <taxon>Thraustochytriidae</taxon>
        <taxon>Hondaea</taxon>
    </lineage>
</organism>
<reference evidence="5 6" key="1">
    <citation type="submission" date="2017-12" db="EMBL/GenBank/DDBJ databases">
        <title>Sequencing, de novo assembly and annotation of complete genome of a new Thraustochytrid species, strain FCC1311.</title>
        <authorList>
            <person name="Sedici K."/>
            <person name="Godart F."/>
            <person name="Aiese Cigliano R."/>
            <person name="Sanseverino W."/>
            <person name="Barakat M."/>
            <person name="Ortet P."/>
            <person name="Marechal E."/>
            <person name="Cagnac O."/>
            <person name="Amato A."/>
        </authorList>
    </citation>
    <scope>NUCLEOTIDE SEQUENCE [LARGE SCALE GENOMIC DNA]</scope>
</reference>
<dbReference type="InterPro" id="IPR051259">
    <property type="entry name" value="rRNA_Methyltransferase"/>
</dbReference>